<name>A0A366EDU4_9BACI</name>
<dbReference type="AlphaFoldDB" id="A0A366EDU4"/>
<evidence type="ECO:0000256" key="6">
    <source>
        <dbReference type="ARBA" id="ARBA00023136"/>
    </source>
</evidence>
<dbReference type="InterPro" id="IPR043148">
    <property type="entry name" value="TagF_C"/>
</dbReference>
<dbReference type="InterPro" id="IPR051612">
    <property type="entry name" value="Teichoic_Acid_Biosynth"/>
</dbReference>
<dbReference type="InterPro" id="IPR029044">
    <property type="entry name" value="Nucleotide-diphossugar_trans"/>
</dbReference>
<evidence type="ECO:0000256" key="3">
    <source>
        <dbReference type="ARBA" id="ARBA00022475"/>
    </source>
</evidence>
<dbReference type="GO" id="GO:0005886">
    <property type="term" value="C:plasma membrane"/>
    <property type="evidence" value="ECO:0007669"/>
    <property type="project" value="UniProtKB-SubCell"/>
</dbReference>
<dbReference type="Gene3D" id="3.90.550.10">
    <property type="entry name" value="Spore Coat Polysaccharide Biosynthesis Protein SpsA, Chain A"/>
    <property type="match status" value="1"/>
</dbReference>
<keyword evidence="4 8" id="KW-0808">Transferase</keyword>
<dbReference type="RefSeq" id="WP_245911298.1">
    <property type="nucleotide sequence ID" value="NZ_BAABQN010000002.1"/>
</dbReference>
<dbReference type="InterPro" id="IPR007554">
    <property type="entry name" value="Glycerophosphate_synth"/>
</dbReference>
<dbReference type="SUPFAM" id="SSF53448">
    <property type="entry name" value="Nucleotide-diphospho-sugar transferases"/>
    <property type="match status" value="1"/>
</dbReference>
<dbReference type="PANTHER" id="PTHR37316:SF3">
    <property type="entry name" value="TEICHOIC ACID GLYCEROL-PHOSPHATE TRANSFERASE"/>
    <property type="match status" value="1"/>
</dbReference>
<proteinExistence type="inferred from homology"/>
<dbReference type="Proteomes" id="UP000252254">
    <property type="component" value="Unassembled WGS sequence"/>
</dbReference>
<comment type="caution">
    <text evidence="8">The sequence shown here is derived from an EMBL/GenBank/DDBJ whole genome shotgun (WGS) entry which is preliminary data.</text>
</comment>
<sequence length="708" mass="84031">MKKVSVIVPVYNTEEFLEDCLNSLINQTYNNLDILVINNGSTDRSKEIIDVFVEKDKRIHSFDFNSSLGVGAARNYGVSQAEGDYVYFVDSDDYIGKDTLQLLMDNIGDHDIISGKLVNTGLSEEIIHNETQEIDMKLYKKKRKNLFKNKSILNRLISMNFIRSNNLAFPEQVEIFSDIKFIADILALIEEIPYVKQSVYFKRKRNDPITNPSLIQRSRTDKIKNLTKVYMEAKDKYSDIPYVSTYLDQQLLNYYRKTITVHFKNEDNIDISFYILSNAMKEIDSNFLSKKSAVLKREIKPIIENNINKFKRINRQHHRLRNIRKATKSKKSLFLQLYRSFFVKSKMNDKLVVFESFLGKNYSDNPKYIYEYMLNNHMDYKYVWVFNETGKNIPGNAKQVKRFSLAYYYYLAKAKYWVSNTRMPKSLGKREGNVYLQTWHGTPLKTLVFDLKDIYSANPNVKKDFYIQTRRWDYLISPNKYSSEIFRRAFKYDKTMLEFGYPRNDILYTHNDKEKINDLKAKLDLPTNKKIILYAPTWRDDEFFERGKYKFTLKLELDKMKESLKDDYIVILRTHYHIANQIDISGYENFAYDRSRHDDIAELYLVSDILITDYSSVFFDYAHLRRPILFYTYDLEKYRDTIRGLYFDIEKEVPGPLLKTTKSVISAINNIEELNKEYQEKYEAFYNKFCQWDNGSASENVVKQVFHS</sequence>
<dbReference type="GO" id="GO:0019350">
    <property type="term" value="P:teichoic acid biosynthetic process"/>
    <property type="evidence" value="ECO:0007669"/>
    <property type="project" value="UniProtKB-KW"/>
</dbReference>
<reference evidence="8 9" key="1">
    <citation type="submission" date="2018-06" db="EMBL/GenBank/DDBJ databases">
        <title>Genomic Encyclopedia of Type Strains, Phase IV (KMG-IV): sequencing the most valuable type-strain genomes for metagenomic binning, comparative biology and taxonomic classification.</title>
        <authorList>
            <person name="Goeker M."/>
        </authorList>
    </citation>
    <scope>NUCLEOTIDE SEQUENCE [LARGE SCALE GENOMIC DNA]</scope>
    <source>
        <strain evidence="8 9">DSM 15140</strain>
    </source>
</reference>
<evidence type="ECO:0000313" key="9">
    <source>
        <dbReference type="Proteomes" id="UP000252254"/>
    </source>
</evidence>
<gene>
    <name evidence="8" type="ORF">DES48_102348</name>
</gene>
<keyword evidence="5" id="KW-0777">Teichoic acid biosynthesis</keyword>
<dbReference type="Gene3D" id="3.40.50.11820">
    <property type="match status" value="1"/>
</dbReference>
<dbReference type="Pfam" id="PF04464">
    <property type="entry name" value="Glyphos_transf"/>
    <property type="match status" value="1"/>
</dbReference>
<evidence type="ECO:0000313" key="8">
    <source>
        <dbReference type="EMBL" id="RBP00584.1"/>
    </source>
</evidence>
<keyword evidence="9" id="KW-1185">Reference proteome</keyword>
<comment type="subcellular location">
    <subcellularLocation>
        <location evidence="1">Cell membrane</location>
        <topology evidence="1">Peripheral membrane protein</topology>
    </subcellularLocation>
</comment>
<evidence type="ECO:0000256" key="5">
    <source>
        <dbReference type="ARBA" id="ARBA00022944"/>
    </source>
</evidence>
<dbReference type="SUPFAM" id="SSF53756">
    <property type="entry name" value="UDP-Glycosyltransferase/glycogen phosphorylase"/>
    <property type="match status" value="1"/>
</dbReference>
<feature type="domain" description="Glycosyltransferase 2-like" evidence="7">
    <location>
        <begin position="5"/>
        <end position="149"/>
    </location>
</feature>
<comment type="similarity">
    <text evidence="2">Belongs to the CDP-glycerol glycerophosphotransferase family.</text>
</comment>
<evidence type="ECO:0000256" key="2">
    <source>
        <dbReference type="ARBA" id="ARBA00010488"/>
    </source>
</evidence>
<dbReference type="Pfam" id="PF00535">
    <property type="entry name" value="Glycos_transf_2"/>
    <property type="match status" value="1"/>
</dbReference>
<evidence type="ECO:0000256" key="4">
    <source>
        <dbReference type="ARBA" id="ARBA00022679"/>
    </source>
</evidence>
<dbReference type="CDD" id="cd00761">
    <property type="entry name" value="Glyco_tranf_GTA_type"/>
    <property type="match status" value="1"/>
</dbReference>
<keyword evidence="6" id="KW-0472">Membrane</keyword>
<evidence type="ECO:0000259" key="7">
    <source>
        <dbReference type="Pfam" id="PF00535"/>
    </source>
</evidence>
<dbReference type="EMBL" id="QNRI01000002">
    <property type="protein sequence ID" value="RBP00584.1"/>
    <property type="molecule type" value="Genomic_DNA"/>
</dbReference>
<accession>A0A366EDU4</accession>
<keyword evidence="3" id="KW-1003">Cell membrane</keyword>
<evidence type="ECO:0000256" key="1">
    <source>
        <dbReference type="ARBA" id="ARBA00004202"/>
    </source>
</evidence>
<protein>
    <submittedName>
        <fullName evidence="8">CDP-glycerol glycerophosphotransferase</fullName>
    </submittedName>
</protein>
<organism evidence="8 9">
    <name type="scientific">Paraliobacillus ryukyuensis</name>
    <dbReference type="NCBI Taxonomy" id="200904"/>
    <lineage>
        <taxon>Bacteria</taxon>
        <taxon>Bacillati</taxon>
        <taxon>Bacillota</taxon>
        <taxon>Bacilli</taxon>
        <taxon>Bacillales</taxon>
        <taxon>Bacillaceae</taxon>
        <taxon>Paraliobacillus</taxon>
    </lineage>
</organism>
<dbReference type="InterPro" id="IPR043149">
    <property type="entry name" value="TagF_N"/>
</dbReference>
<dbReference type="InterPro" id="IPR001173">
    <property type="entry name" value="Glyco_trans_2-like"/>
</dbReference>
<dbReference type="PANTHER" id="PTHR37316">
    <property type="entry name" value="TEICHOIC ACID GLYCEROL-PHOSPHATE PRIMASE"/>
    <property type="match status" value="1"/>
</dbReference>
<dbReference type="Gene3D" id="3.40.50.12580">
    <property type="match status" value="1"/>
</dbReference>
<dbReference type="GO" id="GO:0047355">
    <property type="term" value="F:CDP-glycerol glycerophosphotransferase activity"/>
    <property type="evidence" value="ECO:0007669"/>
    <property type="project" value="InterPro"/>
</dbReference>